<organism evidence="2 3">
    <name type="scientific">Caldisalinibacter kiritimatiensis</name>
    <dbReference type="NCBI Taxonomy" id="1304284"/>
    <lineage>
        <taxon>Bacteria</taxon>
        <taxon>Bacillati</taxon>
        <taxon>Bacillota</taxon>
        <taxon>Tissierellia</taxon>
        <taxon>Tissierellales</taxon>
        <taxon>Thermohalobacteraceae</taxon>
        <taxon>Caldisalinibacter</taxon>
    </lineage>
</organism>
<accession>R1CB01</accession>
<dbReference type="STRING" id="1304284.L21TH_2484"/>
<dbReference type="PATRIC" id="fig|1304284.3.peg.2438"/>
<proteinExistence type="predicted"/>
<dbReference type="PROSITE" id="PS00201">
    <property type="entry name" value="FLAVODOXIN"/>
    <property type="match status" value="1"/>
</dbReference>
<evidence type="ECO:0000313" key="3">
    <source>
        <dbReference type="Proteomes" id="UP000013378"/>
    </source>
</evidence>
<dbReference type="PANTHER" id="PTHR39201:SF1">
    <property type="entry name" value="FLAVODOXIN-LIKE DOMAIN-CONTAINING PROTEIN"/>
    <property type="match status" value="1"/>
</dbReference>
<dbReference type="InterPro" id="IPR008254">
    <property type="entry name" value="Flavodoxin/NO_synth"/>
</dbReference>
<dbReference type="InterPro" id="IPR029039">
    <property type="entry name" value="Flavoprotein-like_sf"/>
</dbReference>
<name>R1CB01_9FIRM</name>
<dbReference type="PROSITE" id="PS50902">
    <property type="entry name" value="FLAVODOXIN_LIKE"/>
    <property type="match status" value="1"/>
</dbReference>
<dbReference type="Gene3D" id="3.40.50.360">
    <property type="match status" value="1"/>
</dbReference>
<dbReference type="eggNOG" id="COG0716">
    <property type="taxonomic scope" value="Bacteria"/>
</dbReference>
<protein>
    <submittedName>
        <fullName evidence="2">Flavodoxin</fullName>
    </submittedName>
</protein>
<dbReference type="OrthoDB" id="9806505at2"/>
<dbReference type="Pfam" id="PF03358">
    <property type="entry name" value="FMN_red"/>
    <property type="match status" value="1"/>
</dbReference>
<reference evidence="2 3" key="1">
    <citation type="journal article" date="2015" name="Geomicrobiol. J.">
        <title>Caldisalinibacter kiritimatiensis gen. nov., sp. nov., a moderately thermohalophilic thiosulfate-reducing bacterium from a hypersaline microbial mat.</title>
        <authorList>
            <person name="Ben Hania W."/>
            <person name="Joseph M."/>
            <person name="Fiebig A."/>
            <person name="Bunk B."/>
            <person name="Klenk H.-P."/>
            <person name="Fardeau M.-L."/>
            <person name="Spring S."/>
        </authorList>
    </citation>
    <scope>NUCLEOTIDE SEQUENCE [LARGE SCALE GENOMIC DNA]</scope>
    <source>
        <strain evidence="2 3">L21-TH-D2</strain>
    </source>
</reference>
<gene>
    <name evidence="2" type="ORF">L21TH_2484</name>
</gene>
<dbReference type="SUPFAM" id="SSF52218">
    <property type="entry name" value="Flavoproteins"/>
    <property type="match status" value="1"/>
</dbReference>
<evidence type="ECO:0000313" key="2">
    <source>
        <dbReference type="EMBL" id="EOC99479.1"/>
    </source>
</evidence>
<dbReference type="InterPro" id="IPR005025">
    <property type="entry name" value="FMN_Rdtase-like_dom"/>
</dbReference>
<dbReference type="EMBL" id="ARZA01000269">
    <property type="protein sequence ID" value="EOC99479.1"/>
    <property type="molecule type" value="Genomic_DNA"/>
</dbReference>
<sequence length="159" mass="18187">MKTLVVYYSLEGNTKLIADTIAEEINCDVLRLRPKKDIPKKGFLKFFLGGMNVVFNKKPELEPYNKNFDKYDLIVFGSPVWAGSYAPSFNTLFSQVSLKDKKIALFSCYGGREGKVFEKFSHKLQGNEVIGQIGFIEPKKNNIDENTDKAKQWIHQLVK</sequence>
<dbReference type="PANTHER" id="PTHR39201">
    <property type="entry name" value="EXPORTED PROTEIN-RELATED"/>
    <property type="match status" value="1"/>
</dbReference>
<comment type="caution">
    <text evidence="2">The sequence shown here is derived from an EMBL/GenBank/DDBJ whole genome shotgun (WGS) entry which is preliminary data.</text>
</comment>
<dbReference type="GO" id="GO:0010181">
    <property type="term" value="F:FMN binding"/>
    <property type="evidence" value="ECO:0007669"/>
    <property type="project" value="InterPro"/>
</dbReference>
<dbReference type="GO" id="GO:0009055">
    <property type="term" value="F:electron transfer activity"/>
    <property type="evidence" value="ECO:0007669"/>
    <property type="project" value="InterPro"/>
</dbReference>
<dbReference type="GO" id="GO:0016651">
    <property type="term" value="F:oxidoreductase activity, acting on NAD(P)H"/>
    <property type="evidence" value="ECO:0007669"/>
    <property type="project" value="UniProtKB-ARBA"/>
</dbReference>
<keyword evidence="3" id="KW-1185">Reference proteome</keyword>
<dbReference type="AlphaFoldDB" id="R1CB01"/>
<dbReference type="RefSeq" id="WP_006317025.1">
    <property type="nucleotide sequence ID" value="NZ_ARZA01000269.1"/>
</dbReference>
<dbReference type="Proteomes" id="UP000013378">
    <property type="component" value="Unassembled WGS sequence"/>
</dbReference>
<feature type="domain" description="Flavodoxin-like" evidence="1">
    <location>
        <begin position="3"/>
        <end position="158"/>
    </location>
</feature>
<evidence type="ECO:0000259" key="1">
    <source>
        <dbReference type="PROSITE" id="PS50902"/>
    </source>
</evidence>
<dbReference type="InterPro" id="IPR001226">
    <property type="entry name" value="Flavodoxin_CS"/>
</dbReference>